<dbReference type="eggNOG" id="ENOG502TGZ5">
    <property type="taxonomic scope" value="Eukaryota"/>
</dbReference>
<dbReference type="Proteomes" id="UP000008068">
    <property type="component" value="Unassembled WGS sequence"/>
</dbReference>
<dbReference type="PANTHER" id="PTHR31424">
    <property type="entry name" value="PROTEIN CBG23806"/>
    <property type="match status" value="1"/>
</dbReference>
<protein>
    <recommendedName>
        <fullName evidence="5">Zinc finger PHD-type domain-containing protein</fullName>
    </recommendedName>
</protein>
<evidence type="ECO:0000256" key="1">
    <source>
        <dbReference type="SAM" id="Coils"/>
    </source>
</evidence>
<dbReference type="AlphaFoldDB" id="G0N5V4"/>
<dbReference type="InParanoid" id="G0N5V4"/>
<reference evidence="4" key="1">
    <citation type="submission" date="2011-07" db="EMBL/GenBank/DDBJ databases">
        <authorList>
            <consortium name="Caenorhabditis brenneri Sequencing and Analysis Consortium"/>
            <person name="Wilson R.K."/>
        </authorList>
    </citation>
    <scope>NUCLEOTIDE SEQUENCE [LARGE SCALE GENOMIC DNA]</scope>
    <source>
        <strain evidence="4">PB2801</strain>
    </source>
</reference>
<dbReference type="EMBL" id="GL379841">
    <property type="protein sequence ID" value="EGT53441.1"/>
    <property type="molecule type" value="Genomic_DNA"/>
</dbReference>
<feature type="compositionally biased region" description="Polar residues" evidence="2">
    <location>
        <begin position="7"/>
        <end position="17"/>
    </location>
</feature>
<dbReference type="HOGENOM" id="CLU_015719_2_0_1"/>
<keyword evidence="4" id="KW-1185">Reference proteome</keyword>
<evidence type="ECO:0000256" key="2">
    <source>
        <dbReference type="SAM" id="MobiDB-lite"/>
    </source>
</evidence>
<evidence type="ECO:0008006" key="5">
    <source>
        <dbReference type="Google" id="ProtNLM"/>
    </source>
</evidence>
<dbReference type="InterPro" id="IPR013083">
    <property type="entry name" value="Znf_RING/FYVE/PHD"/>
</dbReference>
<organism evidence="4">
    <name type="scientific">Caenorhabditis brenneri</name>
    <name type="common">Nematode worm</name>
    <dbReference type="NCBI Taxonomy" id="135651"/>
    <lineage>
        <taxon>Eukaryota</taxon>
        <taxon>Metazoa</taxon>
        <taxon>Ecdysozoa</taxon>
        <taxon>Nematoda</taxon>
        <taxon>Chromadorea</taxon>
        <taxon>Rhabditida</taxon>
        <taxon>Rhabditina</taxon>
        <taxon>Rhabditomorpha</taxon>
        <taxon>Rhabditoidea</taxon>
        <taxon>Rhabditidae</taxon>
        <taxon>Peloderinae</taxon>
        <taxon>Caenorhabditis</taxon>
    </lineage>
</organism>
<name>G0N5V4_CAEBE</name>
<dbReference type="CDD" id="cd15517">
    <property type="entry name" value="PHD_TCF19_like"/>
    <property type="match status" value="1"/>
</dbReference>
<feature type="region of interest" description="Disordered" evidence="2">
    <location>
        <begin position="1"/>
        <end position="23"/>
    </location>
</feature>
<evidence type="ECO:0000313" key="3">
    <source>
        <dbReference type="EMBL" id="EGT53441.1"/>
    </source>
</evidence>
<dbReference type="Pfam" id="PF06918">
    <property type="entry name" value="DUF1280"/>
    <property type="match status" value="1"/>
</dbReference>
<dbReference type="OMA" id="ATIHTIM"/>
<gene>
    <name evidence="3" type="ORF">CAEBREN_09726</name>
</gene>
<dbReference type="InterPro" id="IPR009689">
    <property type="entry name" value="DUF1280"/>
</dbReference>
<sequence length="890" mass="101598">MGRKTNRVNQNLSNLKSTGVAKKWKDKYEDEKQQLQQEKKSADVALRNLDDAKLELEREKKSRVELEQEIVVLKEENEQLKVISNQLEEEVRQLKERNKQLQLELEFHETENEELTLSLNNSVMEVTEVSKSLEITKIEADNMKSCHYLNTLKTAERCTELREKLVTLEKTNAKLSDEIEKEKSSSSTKIEPLGRYSAAHSAYKQMKVVRRCISGMKAAAENSIDYKHLITNILKHHPYPDSSPIKLTAEQTFVMKSVLHISDNSMKKMKRLLKNFLGFDVLESRISVAEFTKLLKPCDNYNIDIIDVGENSNGKKEHKDSIRFTIKSLETGIVDRLRILEDNKLLLGVQDEVTLCLLADKGSDETKVCVAIENTEHPNSPNNLLLAALFEGNDNEKDLRTHCSDVFKQWNDLEKIEFTTASGNVMKLLVKKKICGDMKCLSSLLGHQGQRAGCPCYACEMKWPLSGKKMLTLADADFSIIPVLRSVASYARDSKTGSNNVIKGSTTLCKEEPEDFVVATIHTIMGIFDKYFQSHINGQVNVLDGKDLTSGDTMKSQKIDHQKLVKEEEAMKLRHDALIKAQEEAYCTAVAYKNVIHNPVMHLKHPQPLCSASICIINHLSNTRLADDWIRCQTCKKYYHFSCTSLFHPESKIEACRVKKFVCCDCQHVPLSDRLSTAISSEKSISEEIPKVFAKMSQTSQKRSEVEGILFRSTGENRKQLESFLSKIGCDPRTWYASYTGNQIRKLLRPDHIDSIFDLLPKSPQNDLVKDALLLLAEIMSYSNNIYYSDSDIDVVESKLQLFLGLMKKAFPTESVTPKMHMLAFHLIPYMRKHHTWGRTSEQSIEHYHAKYNKLKTRFQPIRNLKLRAALILQDLAISNYLFDTGAWVN</sequence>
<dbReference type="PANTHER" id="PTHR31424:SF4">
    <property type="entry name" value="AUTOPHAGY-RELATED PROTEIN 14-RELATED"/>
    <property type="match status" value="1"/>
</dbReference>
<accession>G0N5V4</accession>
<evidence type="ECO:0000313" key="4">
    <source>
        <dbReference type="Proteomes" id="UP000008068"/>
    </source>
</evidence>
<dbReference type="OrthoDB" id="5871670at2759"/>
<feature type="coiled-coil region" evidence="1">
    <location>
        <begin position="158"/>
        <end position="185"/>
    </location>
</feature>
<proteinExistence type="predicted"/>
<keyword evidence="1" id="KW-0175">Coiled coil</keyword>
<dbReference type="Gene3D" id="3.30.40.10">
    <property type="entry name" value="Zinc/RING finger domain, C3HC4 (zinc finger)"/>
    <property type="match status" value="1"/>
</dbReference>